<evidence type="ECO:0000256" key="3">
    <source>
        <dbReference type="ARBA" id="ARBA00022679"/>
    </source>
</evidence>
<evidence type="ECO:0000256" key="5">
    <source>
        <dbReference type="PROSITE-ProRule" id="PRU00104"/>
    </source>
</evidence>
<dbReference type="InterPro" id="IPR044611">
    <property type="entry name" value="E3A/B/C-like"/>
</dbReference>
<evidence type="ECO:0000256" key="2">
    <source>
        <dbReference type="ARBA" id="ARBA00012485"/>
    </source>
</evidence>
<organism evidence="7 8">
    <name type="scientific">Gossypium darwinii</name>
    <name type="common">Darwin's cotton</name>
    <name type="synonym">Gossypium barbadense var. darwinii</name>
    <dbReference type="NCBI Taxonomy" id="34276"/>
    <lineage>
        <taxon>Eukaryota</taxon>
        <taxon>Viridiplantae</taxon>
        <taxon>Streptophyta</taxon>
        <taxon>Embryophyta</taxon>
        <taxon>Tracheophyta</taxon>
        <taxon>Spermatophyta</taxon>
        <taxon>Magnoliopsida</taxon>
        <taxon>eudicotyledons</taxon>
        <taxon>Gunneridae</taxon>
        <taxon>Pentapetalae</taxon>
        <taxon>rosids</taxon>
        <taxon>malvids</taxon>
        <taxon>Malvales</taxon>
        <taxon>Malvaceae</taxon>
        <taxon>Malvoideae</taxon>
        <taxon>Gossypium</taxon>
    </lineage>
</organism>
<dbReference type="GO" id="GO:0000209">
    <property type="term" value="P:protein polyubiquitination"/>
    <property type="evidence" value="ECO:0007669"/>
    <property type="project" value="InterPro"/>
</dbReference>
<dbReference type="EC" id="2.3.2.26" evidence="2"/>
<evidence type="ECO:0000313" key="8">
    <source>
        <dbReference type="Proteomes" id="UP000323506"/>
    </source>
</evidence>
<sequence>MPYYGLITLRMYSCLMTDFYSLPKVQFRFRLALSRFLCPVLPSHFPKPKATSRTLPPNIKQKLPTKSPPPLPFHFHLIILSTKNRLVFIKLRSISSIDSPTFPFQSYSRAPLLGFKYLQPAFTIHKVASDAPLWAAIGGSDVEQLPSASTCYNTIKLPTYKRSSTLKANLRYAINSNAGFELS</sequence>
<dbReference type="GO" id="GO:0006511">
    <property type="term" value="P:ubiquitin-dependent protein catabolic process"/>
    <property type="evidence" value="ECO:0007669"/>
    <property type="project" value="TreeGrafter"/>
</dbReference>
<dbReference type="Proteomes" id="UP000323506">
    <property type="component" value="Chromosome D11"/>
</dbReference>
<protein>
    <recommendedName>
        <fullName evidence="2">HECT-type E3 ubiquitin transferase</fullName>
        <ecNumber evidence="2">2.3.2.26</ecNumber>
    </recommendedName>
</protein>
<evidence type="ECO:0000259" key="6">
    <source>
        <dbReference type="PROSITE" id="PS50237"/>
    </source>
</evidence>
<dbReference type="Gene3D" id="3.30.2410.10">
    <property type="entry name" value="Hect, E3 ligase catalytic domain"/>
    <property type="match status" value="1"/>
</dbReference>
<dbReference type="InterPro" id="IPR000569">
    <property type="entry name" value="HECT_dom"/>
</dbReference>
<dbReference type="PANTHER" id="PTHR45700">
    <property type="entry name" value="UBIQUITIN-PROTEIN LIGASE E3C"/>
    <property type="match status" value="1"/>
</dbReference>
<feature type="domain" description="HECT" evidence="6">
    <location>
        <begin position="108"/>
        <end position="183"/>
    </location>
</feature>
<keyword evidence="3" id="KW-0808">Transferase</keyword>
<evidence type="ECO:0000256" key="4">
    <source>
        <dbReference type="ARBA" id="ARBA00022786"/>
    </source>
</evidence>
<proteinExistence type="predicted"/>
<gene>
    <name evidence="7" type="ORF">ES288_D11G140500v1</name>
</gene>
<evidence type="ECO:0000313" key="7">
    <source>
        <dbReference type="EMBL" id="TYG45006.1"/>
    </source>
</evidence>
<dbReference type="InterPro" id="IPR035983">
    <property type="entry name" value="Hect_E3_ubiquitin_ligase"/>
</dbReference>
<name>A0A5D2AMD1_GOSDA</name>
<accession>A0A5D2AMD1</accession>
<dbReference type="SUPFAM" id="SSF56204">
    <property type="entry name" value="Hect, E3 ligase catalytic domain"/>
    <property type="match status" value="1"/>
</dbReference>
<evidence type="ECO:0000256" key="1">
    <source>
        <dbReference type="ARBA" id="ARBA00000885"/>
    </source>
</evidence>
<feature type="active site" description="Glycyl thioester intermediate" evidence="5">
    <location>
        <position position="151"/>
    </location>
</feature>
<dbReference type="GO" id="GO:0061630">
    <property type="term" value="F:ubiquitin protein ligase activity"/>
    <property type="evidence" value="ECO:0007669"/>
    <property type="project" value="UniProtKB-EC"/>
</dbReference>
<comment type="catalytic activity">
    <reaction evidence="1">
        <text>S-ubiquitinyl-[E2 ubiquitin-conjugating enzyme]-L-cysteine + [acceptor protein]-L-lysine = [E2 ubiquitin-conjugating enzyme]-L-cysteine + N(6)-ubiquitinyl-[acceptor protein]-L-lysine.</text>
        <dbReference type="EC" id="2.3.2.26"/>
    </reaction>
</comment>
<dbReference type="PROSITE" id="PS50237">
    <property type="entry name" value="HECT"/>
    <property type="match status" value="1"/>
</dbReference>
<dbReference type="AlphaFoldDB" id="A0A5D2AMD1"/>
<keyword evidence="4 5" id="KW-0833">Ubl conjugation pathway</keyword>
<dbReference type="PANTHER" id="PTHR45700:SF2">
    <property type="entry name" value="UBIQUITIN-PROTEIN LIGASE E3C"/>
    <property type="match status" value="1"/>
</dbReference>
<keyword evidence="8" id="KW-1185">Reference proteome</keyword>
<reference evidence="7 8" key="1">
    <citation type="submission" date="2019-06" db="EMBL/GenBank/DDBJ databases">
        <title>WGS assembly of Gossypium darwinii.</title>
        <authorList>
            <person name="Chen Z.J."/>
            <person name="Sreedasyam A."/>
            <person name="Ando A."/>
            <person name="Song Q."/>
            <person name="De L."/>
            <person name="Hulse-Kemp A."/>
            <person name="Ding M."/>
            <person name="Ye W."/>
            <person name="Kirkbride R."/>
            <person name="Jenkins J."/>
            <person name="Plott C."/>
            <person name="Lovell J."/>
            <person name="Lin Y.-M."/>
            <person name="Vaughn R."/>
            <person name="Liu B."/>
            <person name="Li W."/>
            <person name="Simpson S."/>
            <person name="Scheffler B."/>
            <person name="Saski C."/>
            <person name="Grover C."/>
            <person name="Hu G."/>
            <person name="Conover J."/>
            <person name="Carlson J."/>
            <person name="Shu S."/>
            <person name="Boston L."/>
            <person name="Williams M."/>
            <person name="Peterson D."/>
            <person name="Mcgee K."/>
            <person name="Jones D."/>
            <person name="Wendel J."/>
            <person name="Stelly D."/>
            <person name="Grimwood J."/>
            <person name="Schmutz J."/>
        </authorList>
    </citation>
    <scope>NUCLEOTIDE SEQUENCE [LARGE SCALE GENOMIC DNA]</scope>
    <source>
        <strain evidence="7">1808015.09</strain>
    </source>
</reference>
<dbReference type="EMBL" id="CM017711">
    <property type="protein sequence ID" value="TYG45006.1"/>
    <property type="molecule type" value="Genomic_DNA"/>
</dbReference>
<dbReference type="Pfam" id="PF00632">
    <property type="entry name" value="HECT"/>
    <property type="match status" value="1"/>
</dbReference>